<evidence type="ECO:0000256" key="9">
    <source>
        <dbReference type="ARBA" id="ARBA00035284"/>
    </source>
</evidence>
<accession>A0A814VRZ6</accession>
<dbReference type="Proteomes" id="UP000663832">
    <property type="component" value="Unassembled WGS sequence"/>
</dbReference>
<dbReference type="EMBL" id="CAJNOI010000220">
    <property type="protein sequence ID" value="CAF1192113.1"/>
    <property type="molecule type" value="Genomic_DNA"/>
</dbReference>
<evidence type="ECO:0000256" key="4">
    <source>
        <dbReference type="ARBA" id="ARBA00022490"/>
    </source>
</evidence>
<evidence type="ECO:0000313" key="16">
    <source>
        <dbReference type="Proteomes" id="UP000663877"/>
    </source>
</evidence>
<dbReference type="PANTHER" id="PTHR13551:SF1">
    <property type="entry name" value="MEMBRANE PROTEIN BRI3"/>
    <property type="match status" value="1"/>
</dbReference>
<evidence type="ECO:0000256" key="2">
    <source>
        <dbReference type="ARBA" id="ARBA00004556"/>
    </source>
</evidence>
<reference evidence="13" key="1">
    <citation type="submission" date="2021-02" db="EMBL/GenBank/DDBJ databases">
        <authorList>
            <person name="Nowell W R."/>
        </authorList>
    </citation>
    <scope>NUCLEOTIDE SEQUENCE</scope>
</reference>
<dbReference type="GO" id="GO:0048471">
    <property type="term" value="C:perinuclear region of cytoplasm"/>
    <property type="evidence" value="ECO:0007669"/>
    <property type="project" value="UniProtKB-SubCell"/>
</dbReference>
<name>A0A814VRZ6_9BILA</name>
<keyword evidence="15" id="KW-1185">Reference proteome</keyword>
<evidence type="ECO:0000313" key="14">
    <source>
        <dbReference type="EMBL" id="CAF1479171.1"/>
    </source>
</evidence>
<keyword evidence="8" id="KW-0458">Lysosome</keyword>
<proteinExistence type="inferred from homology"/>
<dbReference type="PANTHER" id="PTHR13551">
    <property type="entry name" value="BRAIN PROTEIN I3"/>
    <property type="match status" value="1"/>
</dbReference>
<dbReference type="GO" id="GO:0005765">
    <property type="term" value="C:lysosomal membrane"/>
    <property type="evidence" value="ECO:0007669"/>
    <property type="project" value="UniProtKB-SubCell"/>
</dbReference>
<keyword evidence="6 12" id="KW-1133">Transmembrane helix</keyword>
<evidence type="ECO:0000256" key="7">
    <source>
        <dbReference type="ARBA" id="ARBA00023136"/>
    </source>
</evidence>
<evidence type="ECO:0000256" key="6">
    <source>
        <dbReference type="ARBA" id="ARBA00022989"/>
    </source>
</evidence>
<evidence type="ECO:0000256" key="8">
    <source>
        <dbReference type="ARBA" id="ARBA00023228"/>
    </source>
</evidence>
<keyword evidence="7 12" id="KW-0472">Membrane</keyword>
<dbReference type="OrthoDB" id="2564984at2759"/>
<dbReference type="InterPro" id="IPR019317">
    <property type="entry name" value="BRI3"/>
</dbReference>
<protein>
    <recommendedName>
        <fullName evidence="9">Membrane protein BRI3</fullName>
    </recommendedName>
    <alternativeName>
        <fullName evidence="10">Brain protein I3</fullName>
    </alternativeName>
</protein>
<dbReference type="AlphaFoldDB" id="A0A814VRZ6"/>
<dbReference type="EMBL" id="CAJNOM010000514">
    <property type="protein sequence ID" value="CAF1479171.1"/>
    <property type="molecule type" value="Genomic_DNA"/>
</dbReference>
<comment type="subunit">
    <text evidence="11">Interacts with BRI3BP. Interacts with MGAT1 and IFITM3.</text>
</comment>
<evidence type="ECO:0000256" key="12">
    <source>
        <dbReference type="SAM" id="Phobius"/>
    </source>
</evidence>
<dbReference type="Proteomes" id="UP000663877">
    <property type="component" value="Unassembled WGS sequence"/>
</dbReference>
<evidence type="ECO:0000313" key="15">
    <source>
        <dbReference type="Proteomes" id="UP000663832"/>
    </source>
</evidence>
<feature type="transmembrane region" description="Helical" evidence="12">
    <location>
        <begin position="83"/>
        <end position="103"/>
    </location>
</feature>
<keyword evidence="4" id="KW-0963">Cytoplasm</keyword>
<evidence type="ECO:0000313" key="13">
    <source>
        <dbReference type="EMBL" id="CAF1192113.1"/>
    </source>
</evidence>
<sequence>MASNILPDQKKLIIDENNSPSSYQDPHNLSTDSYGTFPGGLPPTTTTTVSSYPYALGSQQPTVIVLGGCPACKIGMLETDFTFLGLCCAIFFFPIGIICCLALRQRRCNFCGSIFD</sequence>
<comment type="subcellular location">
    <subcellularLocation>
        <location evidence="2">Cytoplasm</location>
        <location evidence="2">Perinuclear region</location>
    </subcellularLocation>
    <subcellularLocation>
        <location evidence="1">Lysosome membrane</location>
        <topology evidence="1">Multi-pass membrane protein</topology>
    </subcellularLocation>
</comment>
<comment type="caution">
    <text evidence="13">The sequence shown here is derived from an EMBL/GenBank/DDBJ whole genome shotgun (WGS) entry which is preliminary data.</text>
</comment>
<dbReference type="Pfam" id="PF10164">
    <property type="entry name" value="BRI3"/>
    <property type="match status" value="1"/>
</dbReference>
<gene>
    <name evidence="13" type="ORF">BJG266_LOCUS26394</name>
    <name evidence="14" type="ORF">QVE165_LOCUS42122</name>
</gene>
<evidence type="ECO:0000256" key="10">
    <source>
        <dbReference type="ARBA" id="ARBA00035449"/>
    </source>
</evidence>
<keyword evidence="5 12" id="KW-0812">Transmembrane</keyword>
<evidence type="ECO:0000256" key="3">
    <source>
        <dbReference type="ARBA" id="ARBA00008090"/>
    </source>
</evidence>
<evidence type="ECO:0000256" key="11">
    <source>
        <dbReference type="ARBA" id="ARBA00046593"/>
    </source>
</evidence>
<comment type="similarity">
    <text evidence="3">Belongs to the BRI3 family.</text>
</comment>
<evidence type="ECO:0000256" key="1">
    <source>
        <dbReference type="ARBA" id="ARBA00004155"/>
    </source>
</evidence>
<organism evidence="13 16">
    <name type="scientific">Adineta steineri</name>
    <dbReference type="NCBI Taxonomy" id="433720"/>
    <lineage>
        <taxon>Eukaryota</taxon>
        <taxon>Metazoa</taxon>
        <taxon>Spiralia</taxon>
        <taxon>Gnathifera</taxon>
        <taxon>Rotifera</taxon>
        <taxon>Eurotatoria</taxon>
        <taxon>Bdelloidea</taxon>
        <taxon>Adinetida</taxon>
        <taxon>Adinetidae</taxon>
        <taxon>Adineta</taxon>
    </lineage>
</organism>
<evidence type="ECO:0000256" key="5">
    <source>
        <dbReference type="ARBA" id="ARBA00022692"/>
    </source>
</evidence>